<reference evidence="3" key="1">
    <citation type="submission" date="2024-07" db="EMBL/GenBank/DDBJ databases">
        <authorList>
            <person name="Yu S.T."/>
        </authorList>
    </citation>
    <scope>NUCLEOTIDE SEQUENCE</scope>
    <source>
        <strain evidence="3">R21</strain>
    </source>
</reference>
<dbReference type="EMBL" id="CP163435">
    <property type="protein sequence ID" value="XDQ27652.1"/>
    <property type="molecule type" value="Genomic_DNA"/>
</dbReference>
<keyword evidence="2" id="KW-0812">Transmembrane</keyword>
<proteinExistence type="predicted"/>
<gene>
    <name evidence="3" type="ORF">AB5J56_24440</name>
</gene>
<evidence type="ECO:0000256" key="2">
    <source>
        <dbReference type="SAM" id="Phobius"/>
    </source>
</evidence>
<feature type="transmembrane region" description="Helical" evidence="2">
    <location>
        <begin position="53"/>
        <end position="75"/>
    </location>
</feature>
<sequence>MSEQQNNQPVPDAVPEPVPELVPDAVPDLASEAAPEPDTAAPKKKKRLRRGRIAAVVCSVVLLGAVIGGTGYTVVTVKDADRDAGAPSWRFPKAAADAKKAKDPAGLRGTLVPFGPDGWNRGPDIAEFGSDTELSGRQATALRKESLRGLPRSQRRRLEKQIDKQHIKGMAMRSYVSTLNAGGNVTVDIVLSQMGDRDAVKGIATFQNEFLDALKIFRKGPDIRGYKKAKCFLNPKSGDEKIDTMVCSAYQGEVLVSLTAHAVKPVDSVSVVTLLSEQLDRIAEPGEAV</sequence>
<keyword evidence="2" id="KW-0472">Membrane</keyword>
<organism evidence="3">
    <name type="scientific">Streptomyces sp. R21</name>
    <dbReference type="NCBI Taxonomy" id="3238627"/>
    <lineage>
        <taxon>Bacteria</taxon>
        <taxon>Bacillati</taxon>
        <taxon>Actinomycetota</taxon>
        <taxon>Actinomycetes</taxon>
        <taxon>Kitasatosporales</taxon>
        <taxon>Streptomycetaceae</taxon>
        <taxon>Streptomyces</taxon>
    </lineage>
</organism>
<evidence type="ECO:0000256" key="1">
    <source>
        <dbReference type="SAM" id="MobiDB-lite"/>
    </source>
</evidence>
<feature type="region of interest" description="Disordered" evidence="1">
    <location>
        <begin position="1"/>
        <end position="47"/>
    </location>
</feature>
<protein>
    <recommendedName>
        <fullName evidence="4">Secreted protein</fullName>
    </recommendedName>
</protein>
<keyword evidence="2" id="KW-1133">Transmembrane helix</keyword>
<evidence type="ECO:0008006" key="4">
    <source>
        <dbReference type="Google" id="ProtNLM"/>
    </source>
</evidence>
<dbReference type="AlphaFoldDB" id="A0AB39PC50"/>
<name>A0AB39PC50_9ACTN</name>
<accession>A0AB39PC50</accession>
<evidence type="ECO:0000313" key="3">
    <source>
        <dbReference type="EMBL" id="XDQ27652.1"/>
    </source>
</evidence>
<dbReference type="RefSeq" id="WP_369234943.1">
    <property type="nucleotide sequence ID" value="NZ_CP163435.1"/>
</dbReference>